<keyword evidence="1" id="KW-0472">Membrane</keyword>
<keyword evidence="3" id="KW-1185">Reference proteome</keyword>
<feature type="transmembrane region" description="Helical" evidence="1">
    <location>
        <begin position="24"/>
        <end position="50"/>
    </location>
</feature>
<name>A0A4P6UWN2_9HYPH</name>
<sequence>MSGDETIVVGRTPSPSPIVPPGNIAGQALILVVAIMSFLSSLTIGAVSLVGQSAATWQSQISREATVQIRPARDFDIETALAEARAIAADFDGVRAARIIGPDETLALLEPWLGSGLALDELPVPRLVVITIDETAPPDFSAMRAAITEAVPNATLDDHRAWVGRLVAMARTTTLAGIAILGLVLAALVMTVVFATRGALAGNHEVIEVLHFVGARAGFIARQFERRFLLVGLQGAAAGGALAMLVFLATGLWARRNLTSAENEQLSAFFGDFAIGPWTYLGVLVVIGLVGLLTMITTRITVLSVLHEIDEKRADPAL</sequence>
<dbReference type="OrthoDB" id="9814843at2"/>
<dbReference type="GO" id="GO:0051301">
    <property type="term" value="P:cell division"/>
    <property type="evidence" value="ECO:0007669"/>
    <property type="project" value="InterPro"/>
</dbReference>
<dbReference type="GO" id="GO:0016020">
    <property type="term" value="C:membrane"/>
    <property type="evidence" value="ECO:0007669"/>
    <property type="project" value="InterPro"/>
</dbReference>
<keyword evidence="1" id="KW-0812">Transmembrane</keyword>
<evidence type="ECO:0000313" key="3">
    <source>
        <dbReference type="Proteomes" id="UP000293719"/>
    </source>
</evidence>
<proteinExistence type="predicted"/>
<dbReference type="PANTHER" id="PTHR47755:SF1">
    <property type="entry name" value="CELL DIVISION PROTEIN FTSX"/>
    <property type="match status" value="1"/>
</dbReference>
<dbReference type="AlphaFoldDB" id="A0A4P6UWN2"/>
<accession>A0A4P6UWN2</accession>
<gene>
    <name evidence="2" type="ORF">E0E05_00615</name>
</gene>
<dbReference type="GeneID" id="90765782"/>
<dbReference type="EMBL" id="CP036532">
    <property type="protein sequence ID" value="QBK29225.1"/>
    <property type="molecule type" value="Genomic_DNA"/>
</dbReference>
<evidence type="ECO:0000313" key="2">
    <source>
        <dbReference type="EMBL" id="QBK29225.1"/>
    </source>
</evidence>
<dbReference type="Proteomes" id="UP000293719">
    <property type="component" value="Chromosome"/>
</dbReference>
<feature type="transmembrane region" description="Helical" evidence="1">
    <location>
        <begin position="228"/>
        <end position="254"/>
    </location>
</feature>
<keyword evidence="1" id="KW-1133">Transmembrane helix</keyword>
<dbReference type="InterPro" id="IPR004513">
    <property type="entry name" value="FtsX"/>
</dbReference>
<dbReference type="PANTHER" id="PTHR47755">
    <property type="entry name" value="CELL DIVISION PROTEIN FTSX"/>
    <property type="match status" value="1"/>
</dbReference>
<dbReference type="GO" id="GO:0032153">
    <property type="term" value="C:cell division site"/>
    <property type="evidence" value="ECO:0007669"/>
    <property type="project" value="TreeGrafter"/>
</dbReference>
<dbReference type="KEGG" id="rpod:E0E05_00615"/>
<protein>
    <submittedName>
        <fullName evidence="2">ABC transporter permease</fullName>
    </submittedName>
</protein>
<feature type="transmembrane region" description="Helical" evidence="1">
    <location>
        <begin position="274"/>
        <end position="296"/>
    </location>
</feature>
<evidence type="ECO:0000256" key="1">
    <source>
        <dbReference type="SAM" id="Phobius"/>
    </source>
</evidence>
<organism evidence="2 3">
    <name type="scientific">Roseitalea porphyridii</name>
    <dbReference type="NCBI Taxonomy" id="1852022"/>
    <lineage>
        <taxon>Bacteria</taxon>
        <taxon>Pseudomonadati</taxon>
        <taxon>Pseudomonadota</taxon>
        <taxon>Alphaproteobacteria</taxon>
        <taxon>Hyphomicrobiales</taxon>
        <taxon>Ahrensiaceae</taxon>
        <taxon>Roseitalea</taxon>
    </lineage>
</organism>
<reference evidence="2 3" key="1">
    <citation type="journal article" date="2017" name="Int. J. Syst. Evol. Microbiol.">
        <title>Roseitalea porphyridii gen. nov., sp. nov., isolated from a red alga, and reclassification of Hoeflea suaedae Chung et al. 2013 as Pseudohoeflea suaedae gen. nov., comb. nov.</title>
        <authorList>
            <person name="Hyeon J.W."/>
            <person name="Jeong S.E."/>
            <person name="Baek K."/>
            <person name="Jeon C.O."/>
        </authorList>
    </citation>
    <scope>NUCLEOTIDE SEQUENCE [LARGE SCALE GENOMIC DNA]</scope>
    <source>
        <strain evidence="2 3">MA7-20</strain>
    </source>
</reference>
<feature type="transmembrane region" description="Helical" evidence="1">
    <location>
        <begin position="175"/>
        <end position="195"/>
    </location>
</feature>
<dbReference type="RefSeq" id="WP_131614927.1">
    <property type="nucleotide sequence ID" value="NZ_CP036532.1"/>
</dbReference>